<keyword evidence="18" id="KW-1185">Reference proteome</keyword>
<dbReference type="PANTHER" id="PTHR43331:SF1">
    <property type="entry name" value="HOMOSERINE DEHYDROGENASE"/>
    <property type="match status" value="1"/>
</dbReference>
<dbReference type="UniPathway" id="UPA00051">
    <property type="reaction ID" value="UER00465"/>
</dbReference>
<accession>A0A2T0B173</accession>
<evidence type="ECO:0000256" key="4">
    <source>
        <dbReference type="ARBA" id="ARBA00006753"/>
    </source>
</evidence>
<dbReference type="InterPro" id="IPR002912">
    <property type="entry name" value="ACT_dom"/>
</dbReference>
<dbReference type="CDD" id="cd04881">
    <property type="entry name" value="ACT_HSDH-Hom"/>
    <property type="match status" value="1"/>
</dbReference>
<proteinExistence type="inferred from homology"/>
<reference evidence="17 18" key="1">
    <citation type="submission" date="2018-03" db="EMBL/GenBank/DDBJ databases">
        <title>Genome sequence of Clostridium liquoris DSM 100320.</title>
        <authorList>
            <person name="Poehlein A."/>
            <person name="Daniel R."/>
        </authorList>
    </citation>
    <scope>NUCLEOTIDE SEQUENCE [LARGE SCALE GENOMIC DNA]</scope>
    <source>
        <strain evidence="17 18">DSM 100320</strain>
    </source>
</reference>
<comment type="catalytic activity">
    <reaction evidence="13">
        <text>L-homoserine + NADP(+) = L-aspartate 4-semialdehyde + NADPH + H(+)</text>
        <dbReference type="Rhea" id="RHEA:15761"/>
        <dbReference type="ChEBI" id="CHEBI:15378"/>
        <dbReference type="ChEBI" id="CHEBI:57476"/>
        <dbReference type="ChEBI" id="CHEBI:57783"/>
        <dbReference type="ChEBI" id="CHEBI:58349"/>
        <dbReference type="ChEBI" id="CHEBI:537519"/>
        <dbReference type="EC" id="1.1.1.3"/>
    </reaction>
    <physiologicalReaction direction="right-to-left" evidence="13">
        <dbReference type="Rhea" id="RHEA:15763"/>
    </physiologicalReaction>
</comment>
<evidence type="ECO:0000256" key="1">
    <source>
        <dbReference type="ARBA" id="ARBA00001920"/>
    </source>
</evidence>
<keyword evidence="11" id="KW-0915">Sodium</keyword>
<feature type="domain" description="ACT" evidence="16">
    <location>
        <begin position="349"/>
        <end position="423"/>
    </location>
</feature>
<dbReference type="SUPFAM" id="SSF55347">
    <property type="entry name" value="Glyceraldehyde-3-phosphate dehydrogenase-like, C-terminal domain"/>
    <property type="match status" value="1"/>
</dbReference>
<dbReference type="SUPFAM" id="SSF51735">
    <property type="entry name" value="NAD(P)-binding Rossmann-fold domains"/>
    <property type="match status" value="1"/>
</dbReference>
<evidence type="ECO:0000256" key="6">
    <source>
        <dbReference type="ARBA" id="ARBA00013376"/>
    </source>
</evidence>
<feature type="active site" description="Proton donor" evidence="14">
    <location>
        <position position="205"/>
    </location>
</feature>
<comment type="pathway">
    <text evidence="3">Amino-acid biosynthesis; L-methionine biosynthesis via de novo pathway; L-homoserine from L-aspartate: step 3/3.</text>
</comment>
<dbReference type="GO" id="GO:0009086">
    <property type="term" value="P:methionine biosynthetic process"/>
    <property type="evidence" value="ECO:0007669"/>
    <property type="project" value="UniProtKB-KW"/>
</dbReference>
<evidence type="ECO:0000256" key="11">
    <source>
        <dbReference type="ARBA" id="ARBA00023053"/>
    </source>
</evidence>
<evidence type="ECO:0000313" key="18">
    <source>
        <dbReference type="Proteomes" id="UP000239706"/>
    </source>
</evidence>
<dbReference type="Pfam" id="PF03447">
    <property type="entry name" value="NAD_binding_3"/>
    <property type="match status" value="1"/>
</dbReference>
<evidence type="ECO:0000256" key="9">
    <source>
        <dbReference type="ARBA" id="ARBA00022857"/>
    </source>
</evidence>
<organism evidence="17 18">
    <name type="scientific">Clostridium liquoris</name>
    <dbReference type="NCBI Taxonomy" id="1289519"/>
    <lineage>
        <taxon>Bacteria</taxon>
        <taxon>Bacillati</taxon>
        <taxon>Bacillota</taxon>
        <taxon>Clostridia</taxon>
        <taxon>Eubacteriales</taxon>
        <taxon>Clostridiaceae</taxon>
        <taxon>Clostridium</taxon>
    </lineage>
</organism>
<dbReference type="Pfam" id="PF01842">
    <property type="entry name" value="ACT"/>
    <property type="match status" value="1"/>
</dbReference>
<dbReference type="AlphaFoldDB" id="A0A2T0B173"/>
<evidence type="ECO:0000256" key="13">
    <source>
        <dbReference type="ARBA" id="ARBA00048841"/>
    </source>
</evidence>
<dbReference type="Gene3D" id="3.30.70.260">
    <property type="match status" value="1"/>
</dbReference>
<keyword evidence="8" id="KW-0791">Threonine biosynthesis</keyword>
<dbReference type="InterPro" id="IPR045865">
    <property type="entry name" value="ACT-like_dom_sf"/>
</dbReference>
<evidence type="ECO:0000256" key="3">
    <source>
        <dbReference type="ARBA" id="ARBA00005062"/>
    </source>
</evidence>
<feature type="binding site" evidence="15">
    <location>
        <position position="105"/>
    </location>
    <ligand>
        <name>NADPH</name>
        <dbReference type="ChEBI" id="CHEBI:57783"/>
    </ligand>
</feature>
<dbReference type="GO" id="GO:0009088">
    <property type="term" value="P:threonine biosynthetic process"/>
    <property type="evidence" value="ECO:0007669"/>
    <property type="project" value="UniProtKB-UniPathway"/>
</dbReference>
<dbReference type="UniPathway" id="UPA00050">
    <property type="reaction ID" value="UER00063"/>
</dbReference>
<feature type="binding site" evidence="15">
    <location>
        <begin position="9"/>
        <end position="16"/>
    </location>
    <ligand>
        <name>NADP(+)</name>
        <dbReference type="ChEBI" id="CHEBI:58349"/>
    </ligand>
</feature>
<dbReference type="Gene3D" id="3.40.50.720">
    <property type="entry name" value="NAD(P)-binding Rossmann-like Domain"/>
    <property type="match status" value="1"/>
</dbReference>
<dbReference type="RefSeq" id="WP_106064413.1">
    <property type="nucleotide sequence ID" value="NZ_PVXO01000065.1"/>
</dbReference>
<sequence length="430" mass="47687">MREVKIALLGFGNVGKGVWKILNMNSEELIKRSGYHIKIGKILIRDINKARDLDVPKELFTTNFEDIIEDDSIDIIVELMGGIEPAVDYMLQGMKRKKHIVTANKMAIATKGNTLIKTSREEGVMFYFEGSVAGGIPIIHGLNDNLVANKIEEVIGIINGTTNYILTKMTQEKISFEQALAEAQKKGYAEADPTSDVEAFDAVYKLCILASLAFDTIVSVNSIYREGINNVKPIDIEYAREFGYVIKLLGIIKETNGELELRVHPTMVPAEHPLANVNDSFNAIFLKGNAVGDLMFYGRGAGELPTGSAVVGDIVSILRNKEKSSYYPCLKNEGYKKIKDIEEVKCEYYIRITVKDKPGVLGEISSIFGKNNVSILSVIQKGKREELVSLVFITHSTLEGNINKSIGMIKALNDSEKIENIIRIENLGMD</sequence>
<evidence type="ECO:0000256" key="8">
    <source>
        <dbReference type="ARBA" id="ARBA00022697"/>
    </source>
</evidence>
<dbReference type="InterPro" id="IPR001342">
    <property type="entry name" value="HDH_cat"/>
</dbReference>
<dbReference type="PIRSF" id="PIRSF000098">
    <property type="entry name" value="Homoser_dehydrog"/>
    <property type="match status" value="1"/>
</dbReference>
<dbReference type="InterPro" id="IPR005106">
    <property type="entry name" value="Asp/hSer_DH_NAD-bd"/>
</dbReference>
<keyword evidence="7" id="KW-0028">Amino-acid biosynthesis</keyword>
<comment type="caution">
    <text evidence="17">The sequence shown here is derived from an EMBL/GenBank/DDBJ whole genome shotgun (WGS) entry which is preliminary data.</text>
</comment>
<evidence type="ECO:0000256" key="5">
    <source>
        <dbReference type="ARBA" id="ARBA00013213"/>
    </source>
</evidence>
<comment type="pathway">
    <text evidence="2">Amino-acid biosynthesis; L-threonine biosynthesis; L-threonine from L-aspartate: step 3/5.</text>
</comment>
<dbReference type="Proteomes" id="UP000239706">
    <property type="component" value="Unassembled WGS sequence"/>
</dbReference>
<evidence type="ECO:0000313" key="17">
    <source>
        <dbReference type="EMBL" id="PRR77382.1"/>
    </source>
</evidence>
<protein>
    <recommendedName>
        <fullName evidence="6">Homoserine dehydrogenase</fullName>
        <ecNumber evidence="5">1.1.1.3</ecNumber>
    </recommendedName>
</protein>
<evidence type="ECO:0000256" key="2">
    <source>
        <dbReference type="ARBA" id="ARBA00005056"/>
    </source>
</evidence>
<comment type="similarity">
    <text evidence="4">Belongs to the homoserine dehydrogenase family.</text>
</comment>
<keyword evidence="10 17" id="KW-0560">Oxidoreductase</keyword>
<name>A0A2T0B173_9CLOT</name>
<dbReference type="GO" id="GO:0050661">
    <property type="term" value="F:NADP binding"/>
    <property type="evidence" value="ECO:0007669"/>
    <property type="project" value="InterPro"/>
</dbReference>
<dbReference type="SUPFAM" id="SSF55021">
    <property type="entry name" value="ACT-like"/>
    <property type="match status" value="1"/>
</dbReference>
<evidence type="ECO:0000256" key="14">
    <source>
        <dbReference type="PIRSR" id="PIRSR000098-1"/>
    </source>
</evidence>
<dbReference type="PANTHER" id="PTHR43331">
    <property type="entry name" value="HOMOSERINE DEHYDROGENASE"/>
    <property type="match status" value="1"/>
</dbReference>
<dbReference type="GO" id="GO:0004412">
    <property type="term" value="F:homoserine dehydrogenase activity"/>
    <property type="evidence" value="ECO:0007669"/>
    <property type="project" value="UniProtKB-EC"/>
</dbReference>
<evidence type="ECO:0000256" key="12">
    <source>
        <dbReference type="ARBA" id="ARBA00023167"/>
    </source>
</evidence>
<dbReference type="EC" id="1.1.1.3" evidence="5"/>
<dbReference type="NCBIfam" id="NF004976">
    <property type="entry name" value="PRK06349.1"/>
    <property type="match status" value="1"/>
</dbReference>
<keyword evidence="12" id="KW-0486">Methionine biosynthesis</keyword>
<dbReference type="InterPro" id="IPR016204">
    <property type="entry name" value="HDH"/>
</dbReference>
<feature type="binding site" evidence="15">
    <location>
        <position position="190"/>
    </location>
    <ligand>
        <name>L-homoserine</name>
        <dbReference type="ChEBI" id="CHEBI:57476"/>
    </ligand>
</feature>
<dbReference type="EMBL" id="PVXO01000065">
    <property type="protein sequence ID" value="PRR77382.1"/>
    <property type="molecule type" value="Genomic_DNA"/>
</dbReference>
<dbReference type="OrthoDB" id="9808167at2"/>
<dbReference type="PROSITE" id="PS51671">
    <property type="entry name" value="ACT"/>
    <property type="match status" value="1"/>
</dbReference>
<evidence type="ECO:0000256" key="15">
    <source>
        <dbReference type="PIRSR" id="PIRSR000098-2"/>
    </source>
</evidence>
<keyword evidence="9 15" id="KW-0521">NADP</keyword>
<evidence type="ECO:0000259" key="16">
    <source>
        <dbReference type="PROSITE" id="PS51671"/>
    </source>
</evidence>
<evidence type="ECO:0000256" key="7">
    <source>
        <dbReference type="ARBA" id="ARBA00022605"/>
    </source>
</evidence>
<evidence type="ECO:0000256" key="10">
    <source>
        <dbReference type="ARBA" id="ARBA00023002"/>
    </source>
</evidence>
<dbReference type="Pfam" id="PF00742">
    <property type="entry name" value="Homoserine_dh"/>
    <property type="match status" value="1"/>
</dbReference>
<gene>
    <name evidence="17" type="primary">hom_2</name>
    <name evidence="17" type="ORF">CLLI_23660</name>
</gene>
<comment type="cofactor">
    <cofactor evidence="1">
        <name>a metal cation</name>
        <dbReference type="ChEBI" id="CHEBI:25213"/>
    </cofactor>
</comment>
<dbReference type="Gene3D" id="3.30.360.10">
    <property type="entry name" value="Dihydrodipicolinate Reductase, domain 2"/>
    <property type="match status" value="1"/>
</dbReference>
<dbReference type="FunFam" id="3.30.360.10:FF:000005">
    <property type="entry name" value="Homoserine dehydrogenase"/>
    <property type="match status" value="1"/>
</dbReference>
<dbReference type="FunFam" id="3.30.70.260:FF:000030">
    <property type="entry name" value="Homoserine dehydrogenase"/>
    <property type="match status" value="1"/>
</dbReference>
<dbReference type="InterPro" id="IPR036291">
    <property type="entry name" value="NAD(P)-bd_dom_sf"/>
</dbReference>